<keyword evidence="7" id="KW-1185">Reference proteome</keyword>
<comment type="similarity">
    <text evidence="2">Belongs to the RecX family.</text>
</comment>
<proteinExistence type="inferred from homology"/>
<dbReference type="Gene3D" id="1.10.10.10">
    <property type="entry name" value="Winged helix-like DNA-binding domain superfamily/Winged helix DNA-binding domain"/>
    <property type="match status" value="1"/>
</dbReference>
<dbReference type="RefSeq" id="WP_284312011.1">
    <property type="nucleotide sequence ID" value="NZ_BSPC01000018.1"/>
</dbReference>
<evidence type="ECO:0000313" key="7">
    <source>
        <dbReference type="Proteomes" id="UP001156882"/>
    </source>
</evidence>
<comment type="caution">
    <text evidence="6">The sequence shown here is derived from an EMBL/GenBank/DDBJ whole genome shotgun (WGS) entry which is preliminary data.</text>
</comment>
<dbReference type="EMBL" id="BSPC01000018">
    <property type="protein sequence ID" value="GLS19137.1"/>
    <property type="molecule type" value="Genomic_DNA"/>
</dbReference>
<comment type="subcellular location">
    <subcellularLocation>
        <location evidence="1">Cytoplasm</location>
    </subcellularLocation>
</comment>
<gene>
    <name evidence="6" type="ORF">GCM10007874_21540</name>
</gene>
<sequence>MPADPNLGREESWMRKSALHYLGQRTTSVANLRQVLLRRARRKLGTEVAAAAMIERTLAYCARLGFVDDAAFVEARIHAGRNKGLSMRRIGAALKAKGVDAAVVAEAFATEDREVVEERAAARLAQRKRIGPWRRPDRDHDVEKEIAALARGGFAISLARRIVTGDPNEIEALLEI</sequence>
<dbReference type="InterPro" id="IPR053924">
    <property type="entry name" value="RecX_HTH_2nd"/>
</dbReference>
<dbReference type="InterPro" id="IPR036388">
    <property type="entry name" value="WH-like_DNA-bd_sf"/>
</dbReference>
<organism evidence="6 7">
    <name type="scientific">Labrys miyagiensis</name>
    <dbReference type="NCBI Taxonomy" id="346912"/>
    <lineage>
        <taxon>Bacteria</taxon>
        <taxon>Pseudomonadati</taxon>
        <taxon>Pseudomonadota</taxon>
        <taxon>Alphaproteobacteria</taxon>
        <taxon>Hyphomicrobiales</taxon>
        <taxon>Xanthobacteraceae</taxon>
        <taxon>Labrys</taxon>
    </lineage>
</organism>
<evidence type="ECO:0000313" key="6">
    <source>
        <dbReference type="EMBL" id="GLS19137.1"/>
    </source>
</evidence>
<accession>A0ABQ6CLJ5</accession>
<evidence type="ECO:0000256" key="3">
    <source>
        <dbReference type="ARBA" id="ARBA00018111"/>
    </source>
</evidence>
<name>A0ABQ6CLJ5_9HYPH</name>
<feature type="domain" description="RecX second three-helical" evidence="5">
    <location>
        <begin position="68"/>
        <end position="107"/>
    </location>
</feature>
<dbReference type="Pfam" id="PF02631">
    <property type="entry name" value="RecX_HTH2"/>
    <property type="match status" value="1"/>
</dbReference>
<protein>
    <recommendedName>
        <fullName evidence="3">Regulatory protein RecX</fullName>
    </recommendedName>
</protein>
<reference evidence="7" key="1">
    <citation type="journal article" date="2019" name="Int. J. Syst. Evol. Microbiol.">
        <title>The Global Catalogue of Microorganisms (GCM) 10K type strain sequencing project: providing services to taxonomists for standard genome sequencing and annotation.</title>
        <authorList>
            <consortium name="The Broad Institute Genomics Platform"/>
            <consortium name="The Broad Institute Genome Sequencing Center for Infectious Disease"/>
            <person name="Wu L."/>
            <person name="Ma J."/>
        </authorList>
    </citation>
    <scope>NUCLEOTIDE SEQUENCE [LARGE SCALE GENOMIC DNA]</scope>
    <source>
        <strain evidence="7">NBRC 101365</strain>
    </source>
</reference>
<evidence type="ECO:0000256" key="4">
    <source>
        <dbReference type="ARBA" id="ARBA00022490"/>
    </source>
</evidence>
<evidence type="ECO:0000256" key="1">
    <source>
        <dbReference type="ARBA" id="ARBA00004496"/>
    </source>
</evidence>
<evidence type="ECO:0000256" key="2">
    <source>
        <dbReference type="ARBA" id="ARBA00009695"/>
    </source>
</evidence>
<keyword evidence="4" id="KW-0963">Cytoplasm</keyword>
<dbReference type="Proteomes" id="UP001156882">
    <property type="component" value="Unassembled WGS sequence"/>
</dbReference>
<evidence type="ECO:0000259" key="5">
    <source>
        <dbReference type="Pfam" id="PF02631"/>
    </source>
</evidence>